<sequence>MRQHSPAAEQSEAVQTFGIGHAMSSKHIAMLPIAFRTVGLDVTAAALCQRAQTLQGRIGAGGNEARCHDGLHQCRSVGRVASDVTDQVFRAAHGLIRRGVAVKIGTLLGVIHHHLADQRALAGLQADIGENTRGLLMNGRKIQRRGGAIGNQVVDQQAIAFSGKGHISVASFQRKGIFLQPDLERDVERAAELRVLRRVNMQVDESRQQIGAFRQGHKLAGGLLPVLLLIVVVVVRAKDGKNCAVMADGNQGILKNIDFAALGRMEARCHDGLAAQVIHKESYVPS</sequence>
<proteinExistence type="predicted"/>
<comment type="caution">
    <text evidence="1">The sequence shown here is derived from an EMBL/GenBank/DDBJ whole genome shotgun (WGS) entry which is preliminary data.</text>
</comment>
<evidence type="ECO:0000313" key="1">
    <source>
        <dbReference type="EMBL" id="OIQ68908.1"/>
    </source>
</evidence>
<gene>
    <name evidence="1" type="ORF">GALL_494940</name>
</gene>
<protein>
    <submittedName>
        <fullName evidence="1">Uncharacterized protein</fullName>
    </submittedName>
</protein>
<name>A0A1J5PMU0_9ZZZZ</name>
<dbReference type="EMBL" id="MLJW01005029">
    <property type="protein sequence ID" value="OIQ68908.1"/>
    <property type="molecule type" value="Genomic_DNA"/>
</dbReference>
<reference evidence="1" key="1">
    <citation type="submission" date="2016-10" db="EMBL/GenBank/DDBJ databases">
        <title>Sequence of Gallionella enrichment culture.</title>
        <authorList>
            <person name="Poehlein A."/>
            <person name="Muehling M."/>
            <person name="Daniel R."/>
        </authorList>
    </citation>
    <scope>NUCLEOTIDE SEQUENCE</scope>
</reference>
<dbReference type="AlphaFoldDB" id="A0A1J5PMU0"/>
<accession>A0A1J5PMU0</accession>
<organism evidence="1">
    <name type="scientific">mine drainage metagenome</name>
    <dbReference type="NCBI Taxonomy" id="410659"/>
    <lineage>
        <taxon>unclassified sequences</taxon>
        <taxon>metagenomes</taxon>
        <taxon>ecological metagenomes</taxon>
    </lineage>
</organism>